<evidence type="ECO:0000256" key="6">
    <source>
        <dbReference type="ARBA" id="ARBA00052558"/>
    </source>
</evidence>
<evidence type="ECO:0000313" key="11">
    <source>
        <dbReference type="Proteomes" id="UP000534783"/>
    </source>
</evidence>
<evidence type="ECO:0000256" key="8">
    <source>
        <dbReference type="ARBA" id="ARBA00066766"/>
    </source>
</evidence>
<evidence type="ECO:0000256" key="4">
    <source>
        <dbReference type="ARBA" id="ARBA00022833"/>
    </source>
</evidence>
<keyword evidence="4 9" id="KW-0862">Zinc</keyword>
<dbReference type="EC" id="3.2.2.20" evidence="8"/>
<comment type="caution">
    <text evidence="10">The sequence shown here is derived from an EMBL/GenBank/DDBJ whole genome shotgun (WGS) entry which is preliminary data.</text>
</comment>
<evidence type="ECO:0000256" key="2">
    <source>
        <dbReference type="ARBA" id="ARBA00022763"/>
    </source>
</evidence>
<keyword evidence="3" id="KW-0378">Hydrolase</keyword>
<dbReference type="GO" id="GO:0008725">
    <property type="term" value="F:DNA-3-methyladenine glycosylase activity"/>
    <property type="evidence" value="ECO:0007669"/>
    <property type="project" value="UniProtKB-EC"/>
</dbReference>
<feature type="binding site" evidence="9">
    <location>
        <position position="17"/>
    </location>
    <ligand>
        <name>Zn(2+)</name>
        <dbReference type="ChEBI" id="CHEBI:29105"/>
    </ligand>
</feature>
<reference evidence="10 11" key="1">
    <citation type="journal article" date="2020" name="Nature">
        <title>Bacterial chemolithoautotrophy via manganese oxidation.</title>
        <authorList>
            <person name="Yu H."/>
            <person name="Leadbetter J.R."/>
        </authorList>
    </citation>
    <scope>NUCLEOTIDE SEQUENCE [LARGE SCALE GENOMIC DNA]</scope>
    <source>
        <strain evidence="10 11">Mn-1</strain>
    </source>
</reference>
<evidence type="ECO:0000256" key="7">
    <source>
        <dbReference type="ARBA" id="ARBA00057608"/>
    </source>
</evidence>
<dbReference type="GO" id="GO:0006284">
    <property type="term" value="P:base-excision repair"/>
    <property type="evidence" value="ECO:0007669"/>
    <property type="project" value="InterPro"/>
</dbReference>
<dbReference type="FunFam" id="1.10.340.30:FF:000009">
    <property type="entry name" value="DNA-3-methyladenine glycosylase I"/>
    <property type="match status" value="1"/>
</dbReference>
<dbReference type="PANTHER" id="PTHR30037">
    <property type="entry name" value="DNA-3-METHYLADENINE GLYCOSYLASE 1"/>
    <property type="match status" value="1"/>
</dbReference>
<keyword evidence="2" id="KW-0227">DNA damage</keyword>
<feature type="binding site" evidence="9">
    <location>
        <position position="4"/>
    </location>
    <ligand>
        <name>Zn(2+)</name>
        <dbReference type="ChEBI" id="CHEBI:29105"/>
    </ligand>
</feature>
<dbReference type="InterPro" id="IPR052891">
    <property type="entry name" value="DNA-3mA_glycosylase"/>
</dbReference>
<keyword evidence="1 9" id="KW-0479">Metal-binding</keyword>
<dbReference type="InterPro" id="IPR005019">
    <property type="entry name" value="Adenine_glyco"/>
</dbReference>
<dbReference type="GO" id="GO:0046872">
    <property type="term" value="F:metal ion binding"/>
    <property type="evidence" value="ECO:0007669"/>
    <property type="project" value="UniProtKB-KW"/>
</dbReference>
<dbReference type="SUPFAM" id="SSF48150">
    <property type="entry name" value="DNA-glycosylase"/>
    <property type="match status" value="1"/>
</dbReference>
<evidence type="ECO:0000256" key="1">
    <source>
        <dbReference type="ARBA" id="ARBA00022723"/>
    </source>
</evidence>
<feature type="binding site" evidence="9">
    <location>
        <position position="175"/>
    </location>
    <ligand>
        <name>Zn(2+)</name>
        <dbReference type="ChEBI" id="CHEBI:29105"/>
    </ligand>
</feature>
<dbReference type="Proteomes" id="UP000534783">
    <property type="component" value="Unassembled WGS sequence"/>
</dbReference>
<comment type="function">
    <text evidence="7">Hydrolysis of the deoxyribose N-glycosidic bond to excise 3-methyladenine from the damaged DNA polymer formed by alkylation lesions.</text>
</comment>
<proteinExistence type="predicted"/>
<keyword evidence="5" id="KW-0234">DNA repair</keyword>
<dbReference type="Gene3D" id="1.10.340.30">
    <property type="entry name" value="Hypothetical protein, domain 2"/>
    <property type="match status" value="1"/>
</dbReference>
<dbReference type="AlphaFoldDB" id="A0A7X6DSN0"/>
<keyword evidence="11" id="KW-1185">Reference proteome</keyword>
<accession>A0A7X6DSN0</accession>
<evidence type="ECO:0000256" key="5">
    <source>
        <dbReference type="ARBA" id="ARBA00023204"/>
    </source>
</evidence>
<gene>
    <name evidence="10" type="ORF">MNODULE_17335</name>
</gene>
<evidence type="ECO:0000256" key="3">
    <source>
        <dbReference type="ARBA" id="ARBA00022801"/>
    </source>
</evidence>
<evidence type="ECO:0000256" key="9">
    <source>
        <dbReference type="PIRSR" id="PIRSR604597-1"/>
    </source>
</evidence>
<protein>
    <recommendedName>
        <fullName evidence="8">DNA-3-methyladenine glycosylase I</fullName>
        <ecNumber evidence="8">3.2.2.20</ecNumber>
    </recommendedName>
</protein>
<dbReference type="NCBIfam" id="TIGR00624">
    <property type="entry name" value="tag"/>
    <property type="match status" value="1"/>
</dbReference>
<feature type="binding site" evidence="9">
    <location>
        <position position="179"/>
    </location>
    <ligand>
        <name>Zn(2+)</name>
        <dbReference type="ChEBI" id="CHEBI:29105"/>
    </ligand>
</feature>
<name>A0A7X6DSN0_9BACT</name>
<sequence>MIRCSWAGDLPLMIEYHDKEWGMPLHDDRRLFEFLILEGAQAGLSWRTILEKRENYRKAFDGFDPAKVARYTDAKIRRLLDDPGIVRNRLKVNAAVLNAQKCLEVQREFGSLDRYLWRFVDGRPIRNSFKTFKEVPCRSDVSDRMSRDLAKRGFKFVGTKICYSLMQAVGMVNDHTTDCFRYQSGE</sequence>
<dbReference type="InterPro" id="IPR004597">
    <property type="entry name" value="Tag"/>
</dbReference>
<evidence type="ECO:0000313" key="10">
    <source>
        <dbReference type="EMBL" id="NKE72517.1"/>
    </source>
</evidence>
<dbReference type="Pfam" id="PF03352">
    <property type="entry name" value="Adenine_glyco"/>
    <property type="match status" value="1"/>
</dbReference>
<dbReference type="InterPro" id="IPR011257">
    <property type="entry name" value="DNA_glycosylase"/>
</dbReference>
<dbReference type="EMBL" id="VTOW01000003">
    <property type="protein sequence ID" value="NKE72517.1"/>
    <property type="molecule type" value="Genomic_DNA"/>
</dbReference>
<dbReference type="RefSeq" id="WP_168062237.1">
    <property type="nucleotide sequence ID" value="NZ_VTOW01000003.1"/>
</dbReference>
<organism evidence="10 11">
    <name type="scientific">Candidatus Manganitrophus noduliformans</name>
    <dbReference type="NCBI Taxonomy" id="2606439"/>
    <lineage>
        <taxon>Bacteria</taxon>
        <taxon>Pseudomonadati</taxon>
        <taxon>Nitrospirota</taxon>
        <taxon>Nitrospiria</taxon>
        <taxon>Candidatus Troglogloeales</taxon>
        <taxon>Candidatus Manganitrophaceae</taxon>
        <taxon>Candidatus Manganitrophus</taxon>
    </lineage>
</organism>
<dbReference type="PANTHER" id="PTHR30037:SF4">
    <property type="entry name" value="DNA-3-METHYLADENINE GLYCOSYLASE I"/>
    <property type="match status" value="1"/>
</dbReference>
<comment type="catalytic activity">
    <reaction evidence="6">
        <text>Hydrolysis of alkylated DNA, releasing 3-methyladenine.</text>
        <dbReference type="EC" id="3.2.2.20"/>
    </reaction>
</comment>